<organism evidence="2 3">
    <name type="scientific">Pleurodeles waltl</name>
    <name type="common">Iberian ribbed newt</name>
    <dbReference type="NCBI Taxonomy" id="8319"/>
    <lineage>
        <taxon>Eukaryota</taxon>
        <taxon>Metazoa</taxon>
        <taxon>Chordata</taxon>
        <taxon>Craniata</taxon>
        <taxon>Vertebrata</taxon>
        <taxon>Euteleostomi</taxon>
        <taxon>Amphibia</taxon>
        <taxon>Batrachia</taxon>
        <taxon>Caudata</taxon>
        <taxon>Salamandroidea</taxon>
        <taxon>Salamandridae</taxon>
        <taxon>Pleurodelinae</taxon>
        <taxon>Pleurodeles</taxon>
    </lineage>
</organism>
<evidence type="ECO:0000313" key="2">
    <source>
        <dbReference type="EMBL" id="KAJ1107524.1"/>
    </source>
</evidence>
<feature type="signal peptide" evidence="1">
    <location>
        <begin position="1"/>
        <end position="18"/>
    </location>
</feature>
<accession>A0AAV7MYK9</accession>
<keyword evidence="1" id="KW-0732">Signal</keyword>
<dbReference type="Proteomes" id="UP001066276">
    <property type="component" value="Chromosome 9"/>
</dbReference>
<feature type="chain" id="PRO_5043428857" description="Secreted protein" evidence="1">
    <location>
        <begin position="19"/>
        <end position="113"/>
    </location>
</feature>
<reference evidence="2" key="1">
    <citation type="journal article" date="2022" name="bioRxiv">
        <title>Sequencing and chromosome-scale assembly of the giantPleurodeles waltlgenome.</title>
        <authorList>
            <person name="Brown T."/>
            <person name="Elewa A."/>
            <person name="Iarovenko S."/>
            <person name="Subramanian E."/>
            <person name="Araus A.J."/>
            <person name="Petzold A."/>
            <person name="Susuki M."/>
            <person name="Suzuki K.-i.T."/>
            <person name="Hayashi T."/>
            <person name="Toyoda A."/>
            <person name="Oliveira C."/>
            <person name="Osipova E."/>
            <person name="Leigh N.D."/>
            <person name="Simon A."/>
            <person name="Yun M.H."/>
        </authorList>
    </citation>
    <scope>NUCLEOTIDE SEQUENCE</scope>
    <source>
        <strain evidence="2">20211129_DDA</strain>
        <tissue evidence="2">Liver</tissue>
    </source>
</reference>
<keyword evidence="3" id="KW-1185">Reference proteome</keyword>
<evidence type="ECO:0000256" key="1">
    <source>
        <dbReference type="SAM" id="SignalP"/>
    </source>
</evidence>
<evidence type="ECO:0008006" key="4">
    <source>
        <dbReference type="Google" id="ProtNLM"/>
    </source>
</evidence>
<name>A0AAV7MYK9_PLEWA</name>
<protein>
    <recommendedName>
        <fullName evidence="4">Secreted protein</fullName>
    </recommendedName>
</protein>
<dbReference type="EMBL" id="JANPWB010000013">
    <property type="protein sequence ID" value="KAJ1107524.1"/>
    <property type="molecule type" value="Genomic_DNA"/>
</dbReference>
<gene>
    <name evidence="2" type="ORF">NDU88_004914</name>
</gene>
<proteinExistence type="predicted"/>
<dbReference type="AlphaFoldDB" id="A0AAV7MYK9"/>
<comment type="caution">
    <text evidence="2">The sequence shown here is derived from an EMBL/GenBank/DDBJ whole genome shotgun (WGS) entry which is preliminary data.</text>
</comment>
<sequence>MPHSLMFRFVLLLSPFVAKVFEALVPSNEWCGGPHLHETFVSFQPRLQRVHCSVAAAILGHGSRKVVGGSFPGFKLLAWIVVRERRTTRAAPLVPGHAPLVKSGLILGLELLG</sequence>
<evidence type="ECO:0000313" key="3">
    <source>
        <dbReference type="Proteomes" id="UP001066276"/>
    </source>
</evidence>